<organism evidence="1 2">
    <name type="scientific">Sinomonas cyclohexanicum</name>
    <name type="common">Corynebacterium cyclohexanicum</name>
    <dbReference type="NCBI Taxonomy" id="322009"/>
    <lineage>
        <taxon>Bacteria</taxon>
        <taxon>Bacillati</taxon>
        <taxon>Actinomycetota</taxon>
        <taxon>Actinomycetes</taxon>
        <taxon>Micrococcales</taxon>
        <taxon>Micrococcaceae</taxon>
        <taxon>Sinomonas</taxon>
    </lineage>
</organism>
<proteinExistence type="predicted"/>
<accession>A0ABN6FGY9</accession>
<evidence type="ECO:0000313" key="2">
    <source>
        <dbReference type="Proteomes" id="UP001319861"/>
    </source>
</evidence>
<evidence type="ECO:0008006" key="3">
    <source>
        <dbReference type="Google" id="ProtNLM"/>
    </source>
</evidence>
<evidence type="ECO:0000313" key="1">
    <source>
        <dbReference type="EMBL" id="BCT75926.1"/>
    </source>
</evidence>
<dbReference type="Proteomes" id="UP001319861">
    <property type="component" value="Chromosome"/>
</dbReference>
<name>A0ABN6FGY9_SINCY</name>
<gene>
    <name evidence="1" type="ORF">SCMU_17680</name>
</gene>
<protein>
    <recommendedName>
        <fullName evidence="3">Roadblock/LAMTOR2 domain-containing protein</fullName>
    </recommendedName>
</protein>
<dbReference type="EMBL" id="AP024525">
    <property type="protein sequence ID" value="BCT75926.1"/>
    <property type="molecule type" value="Genomic_DNA"/>
</dbReference>
<keyword evidence="2" id="KW-1185">Reference proteome</keyword>
<reference evidence="1 2" key="1">
    <citation type="journal article" date="2021" name="J. Biosci. Bioeng.">
        <title>Identification and characterization of a chc gene cluster responsible for the aromatization pathway of cyclohexanecarboxylate degradation in Sinomonas cyclohexanicum ATCC 51369.</title>
        <authorList>
            <person name="Yamamoto T."/>
            <person name="Hasegawa Y."/>
            <person name="Lau P.C.K."/>
            <person name="Iwaki H."/>
        </authorList>
    </citation>
    <scope>NUCLEOTIDE SEQUENCE [LARGE SCALE GENOMIC DNA]</scope>
    <source>
        <strain evidence="1 2">ATCC 51369</strain>
    </source>
</reference>
<sequence length="117" mass="11798">MDATAGVVDASKLVARAEEPGMRGSVCEGNPAAMALTVELADAEAEALPEAVEETEGELVDDDDGALVAVLVAGPADGLLQAAIARAAPASIVAAMSRRAGRVMRAIGMGVPSVVWW</sequence>